<dbReference type="EMBL" id="GBRH01279953">
    <property type="protein sequence ID" value="JAD17942.1"/>
    <property type="molecule type" value="Transcribed_RNA"/>
</dbReference>
<protein>
    <submittedName>
        <fullName evidence="1">Uncharacterized protein</fullName>
    </submittedName>
</protein>
<proteinExistence type="predicted"/>
<dbReference type="AlphaFoldDB" id="A0A0A8Y2G8"/>
<reference evidence="1" key="2">
    <citation type="journal article" date="2015" name="Data Brief">
        <title>Shoot transcriptome of the giant reed, Arundo donax.</title>
        <authorList>
            <person name="Barrero R.A."/>
            <person name="Guerrero F.D."/>
            <person name="Moolhuijzen P."/>
            <person name="Goolsby J.A."/>
            <person name="Tidwell J."/>
            <person name="Bellgard S.E."/>
            <person name="Bellgard M.I."/>
        </authorList>
    </citation>
    <scope>NUCLEOTIDE SEQUENCE</scope>
    <source>
        <tissue evidence="1">Shoot tissue taken approximately 20 cm above the soil surface</tissue>
    </source>
</reference>
<sequence length="33" mass="3692">MWCSTAVGKPVNSTIVLILFIRKSAIRVPMVPY</sequence>
<accession>A0A0A8Y2G8</accession>
<evidence type="ECO:0000313" key="1">
    <source>
        <dbReference type="EMBL" id="JAD17942.1"/>
    </source>
</evidence>
<name>A0A0A8Y2G8_ARUDO</name>
<reference evidence="1" key="1">
    <citation type="submission" date="2014-09" db="EMBL/GenBank/DDBJ databases">
        <authorList>
            <person name="Magalhaes I.L.F."/>
            <person name="Oliveira U."/>
            <person name="Santos F.R."/>
            <person name="Vidigal T.H.D.A."/>
            <person name="Brescovit A.D."/>
            <person name="Santos A.J."/>
        </authorList>
    </citation>
    <scope>NUCLEOTIDE SEQUENCE</scope>
    <source>
        <tissue evidence="1">Shoot tissue taken approximately 20 cm above the soil surface</tissue>
    </source>
</reference>
<organism evidence="1">
    <name type="scientific">Arundo donax</name>
    <name type="common">Giant reed</name>
    <name type="synonym">Donax arundinaceus</name>
    <dbReference type="NCBI Taxonomy" id="35708"/>
    <lineage>
        <taxon>Eukaryota</taxon>
        <taxon>Viridiplantae</taxon>
        <taxon>Streptophyta</taxon>
        <taxon>Embryophyta</taxon>
        <taxon>Tracheophyta</taxon>
        <taxon>Spermatophyta</taxon>
        <taxon>Magnoliopsida</taxon>
        <taxon>Liliopsida</taxon>
        <taxon>Poales</taxon>
        <taxon>Poaceae</taxon>
        <taxon>PACMAD clade</taxon>
        <taxon>Arundinoideae</taxon>
        <taxon>Arundineae</taxon>
        <taxon>Arundo</taxon>
    </lineage>
</organism>